<feature type="domain" description="Glycosyltransferase 2-like" evidence="1">
    <location>
        <begin position="7"/>
        <end position="129"/>
    </location>
</feature>
<dbReference type="InterPro" id="IPR050834">
    <property type="entry name" value="Glycosyltransf_2"/>
</dbReference>
<evidence type="ECO:0000313" key="2">
    <source>
        <dbReference type="EMBL" id="PSK88142.1"/>
    </source>
</evidence>
<name>A0A2P8CT62_9BACT</name>
<keyword evidence="2" id="KW-0808">Transferase</keyword>
<keyword evidence="3" id="KW-1185">Reference proteome</keyword>
<proteinExistence type="predicted"/>
<dbReference type="Proteomes" id="UP000240572">
    <property type="component" value="Unassembled WGS sequence"/>
</dbReference>
<evidence type="ECO:0000259" key="1">
    <source>
        <dbReference type="Pfam" id="PF00535"/>
    </source>
</evidence>
<reference evidence="2 3" key="1">
    <citation type="submission" date="2018-03" db="EMBL/GenBank/DDBJ databases">
        <title>Genomic Encyclopedia of Type Strains, Phase III (KMG-III): the genomes of soil and plant-associated and newly described type strains.</title>
        <authorList>
            <person name="Whitman W."/>
        </authorList>
    </citation>
    <scope>NUCLEOTIDE SEQUENCE [LARGE SCALE GENOMIC DNA]</scope>
    <source>
        <strain evidence="2 3">CGMCC 1.12700</strain>
    </source>
</reference>
<sequence>MESVTCIMPTTASRRRFMPSAVLYFLRQDYPGAELLLLDDSPAPMPELWPETAPIQYRYGLGPFSSLGAKRNYACAQATGDIIIHLDDDDWYAPGWISRQVQVLQEQEADICGLNELCFYKPEQQLAWRYKYGYNHKPWVAGATMAYRKKVWERHPFPDKHIGEDNHFIWSAGSKIVAHDYTNGFVSLLHDHNTSPKYTFDPQWGPIPLSQIQDMLGADFLRYA</sequence>
<dbReference type="AlphaFoldDB" id="A0A2P8CT62"/>
<organism evidence="2 3">
    <name type="scientific">Taibaiella chishuiensis</name>
    <dbReference type="NCBI Taxonomy" id="1434707"/>
    <lineage>
        <taxon>Bacteria</taxon>
        <taxon>Pseudomonadati</taxon>
        <taxon>Bacteroidota</taxon>
        <taxon>Chitinophagia</taxon>
        <taxon>Chitinophagales</taxon>
        <taxon>Chitinophagaceae</taxon>
        <taxon>Taibaiella</taxon>
    </lineage>
</organism>
<dbReference type="Pfam" id="PF00535">
    <property type="entry name" value="Glycos_transf_2"/>
    <property type="match status" value="1"/>
</dbReference>
<dbReference type="PANTHER" id="PTHR43685:SF2">
    <property type="entry name" value="GLYCOSYLTRANSFERASE 2-LIKE DOMAIN-CONTAINING PROTEIN"/>
    <property type="match status" value="1"/>
</dbReference>
<accession>A0A2P8CT62</accession>
<dbReference type="GO" id="GO:0016740">
    <property type="term" value="F:transferase activity"/>
    <property type="evidence" value="ECO:0007669"/>
    <property type="project" value="UniProtKB-KW"/>
</dbReference>
<dbReference type="InterPro" id="IPR001173">
    <property type="entry name" value="Glyco_trans_2-like"/>
</dbReference>
<protein>
    <submittedName>
        <fullName evidence="2">Glycosyl transferase family 2</fullName>
    </submittedName>
</protein>
<dbReference type="OrthoDB" id="9770457at2"/>
<dbReference type="PANTHER" id="PTHR43685">
    <property type="entry name" value="GLYCOSYLTRANSFERASE"/>
    <property type="match status" value="1"/>
</dbReference>
<evidence type="ECO:0000313" key="3">
    <source>
        <dbReference type="Proteomes" id="UP000240572"/>
    </source>
</evidence>
<dbReference type="InterPro" id="IPR029044">
    <property type="entry name" value="Nucleotide-diphossugar_trans"/>
</dbReference>
<gene>
    <name evidence="2" type="ORF">B0I18_11536</name>
</gene>
<comment type="caution">
    <text evidence="2">The sequence shown here is derived from an EMBL/GenBank/DDBJ whole genome shotgun (WGS) entry which is preliminary data.</text>
</comment>
<dbReference type="Gene3D" id="3.90.550.10">
    <property type="entry name" value="Spore Coat Polysaccharide Biosynthesis Protein SpsA, Chain A"/>
    <property type="match status" value="1"/>
</dbReference>
<dbReference type="CDD" id="cd00761">
    <property type="entry name" value="Glyco_tranf_GTA_type"/>
    <property type="match status" value="1"/>
</dbReference>
<dbReference type="SUPFAM" id="SSF53448">
    <property type="entry name" value="Nucleotide-diphospho-sugar transferases"/>
    <property type="match status" value="1"/>
</dbReference>
<dbReference type="EMBL" id="PYGD01000015">
    <property type="protein sequence ID" value="PSK88142.1"/>
    <property type="molecule type" value="Genomic_DNA"/>
</dbReference>